<feature type="domain" description="Minor tail T" evidence="1">
    <location>
        <begin position="84"/>
        <end position="134"/>
    </location>
</feature>
<dbReference type="Pfam" id="PF13333">
    <property type="entry name" value="rve_2"/>
    <property type="match status" value="1"/>
</dbReference>
<dbReference type="AlphaFoldDB" id="A0A2R8CIV2"/>
<keyword evidence="4" id="KW-1185">Reference proteome</keyword>
<dbReference type="GO" id="GO:0015074">
    <property type="term" value="P:DNA integration"/>
    <property type="evidence" value="ECO:0007669"/>
    <property type="project" value="InterPro"/>
</dbReference>
<accession>A0A2R8CIV2</accession>
<protein>
    <submittedName>
        <fullName evidence="3">Uncharacterized protein</fullName>
    </submittedName>
</protein>
<dbReference type="Pfam" id="PF06223">
    <property type="entry name" value="Phage_tail_T"/>
    <property type="match status" value="1"/>
</dbReference>
<evidence type="ECO:0000259" key="1">
    <source>
        <dbReference type="Pfam" id="PF06223"/>
    </source>
</evidence>
<evidence type="ECO:0000313" key="4">
    <source>
        <dbReference type="Proteomes" id="UP000244934"/>
    </source>
</evidence>
<feature type="domain" description="Integrase catalytic" evidence="2">
    <location>
        <begin position="5"/>
        <end position="49"/>
    </location>
</feature>
<evidence type="ECO:0000259" key="2">
    <source>
        <dbReference type="Pfam" id="PF13333"/>
    </source>
</evidence>
<dbReference type="Proteomes" id="UP000244934">
    <property type="component" value="Unassembled WGS sequence"/>
</dbReference>
<reference evidence="4" key="1">
    <citation type="submission" date="2018-03" db="EMBL/GenBank/DDBJ databases">
        <authorList>
            <person name="Navarro De La Torre S."/>
        </authorList>
    </citation>
    <scope>NUCLEOTIDE SEQUENCE [LARGE SCALE GENOMIC DNA]</scope>
    <source>
        <strain evidence="4">EAod3</strain>
    </source>
</reference>
<dbReference type="EMBL" id="ONZI01000001">
    <property type="protein sequence ID" value="SPJ32829.1"/>
    <property type="molecule type" value="Genomic_DNA"/>
</dbReference>
<organism evidence="3 4">
    <name type="scientific">Kushneria phyllosphaerae</name>
    <dbReference type="NCBI Taxonomy" id="2100822"/>
    <lineage>
        <taxon>Bacteria</taxon>
        <taxon>Pseudomonadati</taxon>
        <taxon>Pseudomonadota</taxon>
        <taxon>Gammaproteobacteria</taxon>
        <taxon>Oceanospirillales</taxon>
        <taxon>Halomonadaceae</taxon>
        <taxon>Kushneria</taxon>
    </lineage>
</organism>
<evidence type="ECO:0000313" key="3">
    <source>
        <dbReference type="EMBL" id="SPJ32829.1"/>
    </source>
</evidence>
<sequence>MNLTLKDATARSFHYATLEKLASHLKDYLWAYNSARPLRSLKGKTPIGFILERWQDEPDRFHQTPNHYFPGPNTYRQKRGSLSTGMRIERGSALLAALYVNAHKKKDAEPVKLYDFMPHEDEPAISLDQAIESWR</sequence>
<proteinExistence type="predicted"/>
<dbReference type="InterPro" id="IPR001584">
    <property type="entry name" value="Integrase_cat-core"/>
</dbReference>
<name>A0A2R8CIV2_9GAMM</name>
<gene>
    <name evidence="3" type="ORF">KSP9073_00830</name>
</gene>
<dbReference type="InterPro" id="IPR009350">
    <property type="entry name" value="Phage_tail_T"/>
</dbReference>